<organism evidence="1 2">
    <name type="scientific">Ambispora gerdemannii</name>
    <dbReference type="NCBI Taxonomy" id="144530"/>
    <lineage>
        <taxon>Eukaryota</taxon>
        <taxon>Fungi</taxon>
        <taxon>Fungi incertae sedis</taxon>
        <taxon>Mucoromycota</taxon>
        <taxon>Glomeromycotina</taxon>
        <taxon>Glomeromycetes</taxon>
        <taxon>Archaeosporales</taxon>
        <taxon>Ambisporaceae</taxon>
        <taxon>Ambispora</taxon>
    </lineage>
</organism>
<keyword evidence="2" id="KW-1185">Reference proteome</keyword>
<dbReference type="Proteomes" id="UP000789831">
    <property type="component" value="Unassembled WGS sequence"/>
</dbReference>
<sequence>MPRILDRNHEIKCWNECAFFDARLTSDIITNRYFDSTTVTPVVTTQTPDTETQVIGVTIGVGGPTITSPSQNAGDLISSAERNDDLTTLSNVMILGYLKGIMVILVRVHGISNDIIIHESLLDLKLVFYPHIGANIAALLQESIQEWNFEEKTIVIATDNASSMVKALLLMP</sequence>
<feature type="non-terminal residue" evidence="1">
    <location>
        <position position="1"/>
    </location>
</feature>
<name>A0A9N8Z7S5_9GLOM</name>
<reference evidence="1" key="1">
    <citation type="submission" date="2021-06" db="EMBL/GenBank/DDBJ databases">
        <authorList>
            <person name="Kallberg Y."/>
            <person name="Tangrot J."/>
            <person name="Rosling A."/>
        </authorList>
    </citation>
    <scope>NUCLEOTIDE SEQUENCE</scope>
    <source>
        <strain evidence="1">MT106</strain>
    </source>
</reference>
<evidence type="ECO:0000313" key="1">
    <source>
        <dbReference type="EMBL" id="CAG8479241.1"/>
    </source>
</evidence>
<protein>
    <submittedName>
        <fullName evidence="1">6074_t:CDS:1</fullName>
    </submittedName>
</protein>
<dbReference type="AlphaFoldDB" id="A0A9N8Z7S5"/>
<evidence type="ECO:0000313" key="2">
    <source>
        <dbReference type="Proteomes" id="UP000789831"/>
    </source>
</evidence>
<dbReference type="EMBL" id="CAJVPL010000289">
    <property type="protein sequence ID" value="CAG8479241.1"/>
    <property type="molecule type" value="Genomic_DNA"/>
</dbReference>
<gene>
    <name evidence="1" type="ORF">AGERDE_LOCUS3148</name>
</gene>
<accession>A0A9N8Z7S5</accession>
<comment type="caution">
    <text evidence="1">The sequence shown here is derived from an EMBL/GenBank/DDBJ whole genome shotgun (WGS) entry which is preliminary data.</text>
</comment>
<proteinExistence type="predicted"/>